<reference evidence="2 3" key="1">
    <citation type="submission" date="2020-01" db="EMBL/GenBank/DDBJ databases">
        <title>Insect and environment-associated Actinomycetes.</title>
        <authorList>
            <person name="Currrie C."/>
            <person name="Chevrette M."/>
            <person name="Carlson C."/>
            <person name="Stubbendieck R."/>
            <person name="Wendt-Pienkowski E."/>
        </authorList>
    </citation>
    <scope>NUCLEOTIDE SEQUENCE [LARGE SCALE GENOMIC DNA]</scope>
    <source>
        <strain evidence="2 3">SID14438</strain>
    </source>
</reference>
<dbReference type="InterPro" id="IPR016181">
    <property type="entry name" value="Acyl_CoA_acyltransferase"/>
</dbReference>
<name>A0A6N9VTH3_STRMI</name>
<dbReference type="EMBL" id="JAAGME010001724">
    <property type="protein sequence ID" value="NEB73431.1"/>
    <property type="molecule type" value="Genomic_DNA"/>
</dbReference>
<dbReference type="SUPFAM" id="SSF55729">
    <property type="entry name" value="Acyl-CoA N-acyltransferases (Nat)"/>
    <property type="match status" value="1"/>
</dbReference>
<sequence>MTAATTAWVRARSAWESSGTPALATARHLADTVTATGPGRQVFSAGPLRIAYGGYRAGHRHVLPFLQERARAAGLPTGPVAAEPVSRGGPDVDVLALGCSARRAAALPSGGAVIAPFRVHLVLPLAASGLPQPVVVSRKERQRFARERVRRGWALEVTRSSHDFGDFYHRMHLPTMARRHGDAARSVGLRAARETILAQGLLFFVTEHGERRAGMLCRLDRTRRVLTLRLAGVLHGAPEHYRSGIFMATYLLIAEWAARQGVERVDLSGSEPFLSKGILQFKRKLHPRVELPPDHFAHKRLWLGVRRDSPAVRDLLAANPVLAMRGSGRFDAVYFHDARRPPRTDLRWEGLGLGAVHHLDLDAFLAGLPTAGGVR</sequence>
<evidence type="ECO:0000313" key="2">
    <source>
        <dbReference type="EMBL" id="NEB73431.1"/>
    </source>
</evidence>
<comment type="caution">
    <text evidence="2">The sequence shown here is derived from an EMBL/GenBank/DDBJ whole genome shotgun (WGS) entry which is preliminary data.</text>
</comment>
<accession>A0A6N9VTH3</accession>
<gene>
    <name evidence="1" type="ORF">ABR748_12075</name>
    <name evidence="2" type="ORF">G3I39_41195</name>
</gene>
<keyword evidence="4" id="KW-1185">Reference proteome</keyword>
<evidence type="ECO:0000313" key="4">
    <source>
        <dbReference type="Proteomes" id="UP001456562"/>
    </source>
</evidence>
<protein>
    <recommendedName>
        <fullName evidence="5">Acetyltransferase (GNAT) domain-containing protein</fullName>
    </recommendedName>
</protein>
<dbReference type="Gene3D" id="3.40.630.30">
    <property type="match status" value="1"/>
</dbReference>
<organism evidence="2 3">
    <name type="scientific">Streptomyces microflavus</name>
    <name type="common">Streptomyces lipmanii</name>
    <dbReference type="NCBI Taxonomy" id="1919"/>
    <lineage>
        <taxon>Bacteria</taxon>
        <taxon>Bacillati</taxon>
        <taxon>Actinomycetota</taxon>
        <taxon>Actinomycetes</taxon>
        <taxon>Kitasatosporales</taxon>
        <taxon>Streptomycetaceae</taxon>
        <taxon>Streptomyces</taxon>
    </lineage>
</organism>
<proteinExistence type="predicted"/>
<evidence type="ECO:0000313" key="3">
    <source>
        <dbReference type="Proteomes" id="UP000471648"/>
    </source>
</evidence>
<reference evidence="1 4" key="2">
    <citation type="submission" date="2024-01" db="EMBL/GenBank/DDBJ databases">
        <title>Metagenomic exploration of the rhizosphere soil microbial community and their significance in facilitating the development of wild simulated ginseng.</title>
        <authorList>
            <person name="Huang J."/>
        </authorList>
    </citation>
    <scope>NUCLEOTIDE SEQUENCE [LARGE SCALE GENOMIC DNA]</scope>
    <source>
        <strain evidence="1 4">WY141</strain>
    </source>
</reference>
<evidence type="ECO:0000313" key="1">
    <source>
        <dbReference type="EMBL" id="MER0424949.1"/>
    </source>
</evidence>
<dbReference type="Proteomes" id="UP001456562">
    <property type="component" value="Unassembled WGS sequence"/>
</dbReference>
<dbReference type="AlphaFoldDB" id="A0A6N9VTH3"/>
<dbReference type="Proteomes" id="UP000471648">
    <property type="component" value="Unassembled WGS sequence"/>
</dbReference>
<dbReference type="EMBL" id="JBEJUE010000008">
    <property type="protein sequence ID" value="MER0424949.1"/>
    <property type="molecule type" value="Genomic_DNA"/>
</dbReference>
<dbReference type="RefSeq" id="WP_164359348.1">
    <property type="nucleotide sequence ID" value="NZ_JAAGME010001724.1"/>
</dbReference>
<evidence type="ECO:0008006" key="5">
    <source>
        <dbReference type="Google" id="ProtNLM"/>
    </source>
</evidence>